<dbReference type="KEGG" id="mav:MAV_5067"/>
<name>A0A0H3A1U4_MYCA1</name>
<organism evidence="2 3">
    <name type="scientific">Mycobacterium avium (strain 104)</name>
    <dbReference type="NCBI Taxonomy" id="243243"/>
    <lineage>
        <taxon>Bacteria</taxon>
        <taxon>Bacillati</taxon>
        <taxon>Actinomycetota</taxon>
        <taxon>Actinomycetes</taxon>
        <taxon>Mycobacteriales</taxon>
        <taxon>Mycobacteriaceae</taxon>
        <taxon>Mycobacterium</taxon>
        <taxon>Mycobacterium avium complex (MAC)</taxon>
    </lineage>
</organism>
<accession>A0A0H3A1U4</accession>
<gene>
    <name evidence="2" type="ordered locus">MAV_5067</name>
</gene>
<dbReference type="EMBL" id="CP000479">
    <property type="protein sequence ID" value="ABK67985.1"/>
    <property type="molecule type" value="Genomic_DNA"/>
</dbReference>
<feature type="compositionally biased region" description="Low complexity" evidence="1">
    <location>
        <begin position="17"/>
        <end position="29"/>
    </location>
</feature>
<proteinExistence type="predicted"/>
<dbReference type="AlphaFoldDB" id="A0A0H3A1U4"/>
<feature type="region of interest" description="Disordered" evidence="1">
    <location>
        <begin position="1"/>
        <end position="45"/>
    </location>
</feature>
<evidence type="ECO:0000313" key="2">
    <source>
        <dbReference type="EMBL" id="ABK67985.1"/>
    </source>
</evidence>
<dbReference type="Proteomes" id="UP000001574">
    <property type="component" value="Chromosome"/>
</dbReference>
<dbReference type="HOGENOM" id="CLU_3202214_0_0_11"/>
<sequence length="45" mass="4670">MMFDGPGRSAADPGHNLSQSTLLRSSTRSCGTPTIGQRPRGSPIA</sequence>
<evidence type="ECO:0000313" key="3">
    <source>
        <dbReference type="Proteomes" id="UP000001574"/>
    </source>
</evidence>
<reference evidence="2 3" key="1">
    <citation type="submission" date="2006-10" db="EMBL/GenBank/DDBJ databases">
        <authorList>
            <person name="Fleischmann R.D."/>
            <person name="Dodson R.J."/>
            <person name="Haft D.H."/>
            <person name="Merkel J.S."/>
            <person name="Nelson W.C."/>
            <person name="Fraser C.M."/>
        </authorList>
    </citation>
    <scope>NUCLEOTIDE SEQUENCE [LARGE SCALE GENOMIC DNA]</scope>
    <source>
        <strain evidence="2 3">104</strain>
    </source>
</reference>
<protein>
    <submittedName>
        <fullName evidence="2">Uncharacterized protein</fullName>
    </submittedName>
</protein>
<evidence type="ECO:0000256" key="1">
    <source>
        <dbReference type="SAM" id="MobiDB-lite"/>
    </source>
</evidence>